<gene>
    <name evidence="1" type="ORF">EKG39_03295</name>
</gene>
<name>A0A431WGV9_9GAMM</name>
<comment type="caution">
    <text evidence="1">The sequence shown here is derived from an EMBL/GenBank/DDBJ whole genome shotgun (WGS) entry which is preliminary data.</text>
</comment>
<keyword evidence="2" id="KW-1185">Reference proteome</keyword>
<reference evidence="1 2" key="1">
    <citation type="submission" date="2018-12" db="EMBL/GenBank/DDBJ databases">
        <authorList>
            <person name="Yu L."/>
        </authorList>
    </citation>
    <scope>NUCLEOTIDE SEQUENCE [LARGE SCALE GENOMIC DNA]</scope>
    <source>
        <strain evidence="1 2">HAW-EB5</strain>
    </source>
</reference>
<dbReference type="Proteomes" id="UP000282060">
    <property type="component" value="Unassembled WGS sequence"/>
</dbReference>
<protein>
    <submittedName>
        <fullName evidence="1">Uncharacterized protein</fullName>
    </submittedName>
</protein>
<dbReference type="OrthoDB" id="9554172at2"/>
<organism evidence="1 2">
    <name type="scientific">Shewanella atlantica</name>
    <dbReference type="NCBI Taxonomy" id="271099"/>
    <lineage>
        <taxon>Bacteria</taxon>
        <taxon>Pseudomonadati</taxon>
        <taxon>Pseudomonadota</taxon>
        <taxon>Gammaproteobacteria</taxon>
        <taxon>Alteromonadales</taxon>
        <taxon>Shewanellaceae</taxon>
        <taxon>Shewanella</taxon>
    </lineage>
</organism>
<dbReference type="EMBL" id="RXNV01000001">
    <property type="protein sequence ID" value="RTR34698.1"/>
    <property type="molecule type" value="Genomic_DNA"/>
</dbReference>
<proteinExistence type="predicted"/>
<dbReference type="RefSeq" id="WP_126504173.1">
    <property type="nucleotide sequence ID" value="NZ_RXNV01000001.1"/>
</dbReference>
<sequence>MPPSHHKEIANFLRENTEGAPSVSAYRDNNNSRPIPIGQFGKDFFSTIGAFDMGLRLPSGNFEFAAVGTNQWLPNSVASSIYWLGGRECSEWPLVCEDVVKHNARSTYRHIAYVPSIFSLKLSTGQVINWLLGVPITDNEIGISEKEALERAQQKYPRWLFSERA</sequence>
<evidence type="ECO:0000313" key="1">
    <source>
        <dbReference type="EMBL" id="RTR34698.1"/>
    </source>
</evidence>
<dbReference type="AlphaFoldDB" id="A0A431WGV9"/>
<evidence type="ECO:0000313" key="2">
    <source>
        <dbReference type="Proteomes" id="UP000282060"/>
    </source>
</evidence>
<accession>A0A431WGV9</accession>